<comment type="caution">
    <text evidence="1">The sequence shown here is derived from an EMBL/GenBank/DDBJ whole genome shotgun (WGS) entry which is preliminary data.</text>
</comment>
<protein>
    <submittedName>
        <fullName evidence="1">Uncharacterized protein</fullName>
    </submittedName>
</protein>
<evidence type="ECO:0000313" key="1">
    <source>
        <dbReference type="EMBL" id="MDO1449555.1"/>
    </source>
</evidence>
<dbReference type="EMBL" id="JAUKPO010000020">
    <property type="protein sequence ID" value="MDO1449555.1"/>
    <property type="molecule type" value="Genomic_DNA"/>
</dbReference>
<dbReference type="Proteomes" id="UP001168528">
    <property type="component" value="Unassembled WGS sequence"/>
</dbReference>
<accession>A0ABT8RBR9</accession>
<name>A0ABT8RBR9_9BACT</name>
<evidence type="ECO:0000313" key="2">
    <source>
        <dbReference type="Proteomes" id="UP001168528"/>
    </source>
</evidence>
<proteinExistence type="predicted"/>
<organism evidence="1 2">
    <name type="scientific">Rhodocytophaga aerolata</name>
    <dbReference type="NCBI Taxonomy" id="455078"/>
    <lineage>
        <taxon>Bacteria</taxon>
        <taxon>Pseudomonadati</taxon>
        <taxon>Bacteroidota</taxon>
        <taxon>Cytophagia</taxon>
        <taxon>Cytophagales</taxon>
        <taxon>Rhodocytophagaceae</taxon>
        <taxon>Rhodocytophaga</taxon>
    </lineage>
</organism>
<gene>
    <name evidence="1" type="ORF">Q0590_24980</name>
</gene>
<dbReference type="RefSeq" id="WP_302040359.1">
    <property type="nucleotide sequence ID" value="NZ_JAUKPO010000020.1"/>
</dbReference>
<keyword evidence="2" id="KW-1185">Reference proteome</keyword>
<reference evidence="1" key="1">
    <citation type="submission" date="2023-07" db="EMBL/GenBank/DDBJ databases">
        <title>The genome sequence of Rhodocytophaga aerolata KACC 12507.</title>
        <authorList>
            <person name="Zhang X."/>
        </authorList>
    </citation>
    <scope>NUCLEOTIDE SEQUENCE</scope>
    <source>
        <strain evidence="1">KACC 12507</strain>
    </source>
</reference>
<sequence>MLEYIDGAILEAIEKARTLKTKIPGAANLFPDFEALVVKAETEIDSLIGYLMHIYESTDYQNPDNLRQKILQYQRIVGSLSILENVVIAAIARSHKDDEYVNRLVRAICREINYPLQKPIASCLSQKYYHIYPDYGLLCIPLLEADFLLHIADIYHELVHPLIELDNPKLERFKQELGSFNVIVKQFFGKEIERVERNSSRKDFIDMLHLWSDCWIEKWSVEFFCDLFGLYTLGPAYAWSNYHLCVKISTDVFETPLFAVTSHPPDDARMQVLFHALELMGYGVERQKIGLKWNEYINIMQFKKHAEYAYAVPDTLLEQIAVSAFEATKTISCHIATEGEQGAISKMLNDAWLEFWKEPVAFPEWERKTVKKFKSSLVAQHN</sequence>